<protein>
    <submittedName>
        <fullName evidence="9">AEC family transporter</fullName>
    </submittedName>
</protein>
<feature type="transmembrane region" description="Helical" evidence="8">
    <location>
        <begin position="157"/>
        <end position="180"/>
    </location>
</feature>
<evidence type="ECO:0000256" key="8">
    <source>
        <dbReference type="SAM" id="Phobius"/>
    </source>
</evidence>
<dbReference type="GO" id="GO:0005886">
    <property type="term" value="C:plasma membrane"/>
    <property type="evidence" value="ECO:0007669"/>
    <property type="project" value="UniProtKB-SubCell"/>
</dbReference>
<evidence type="ECO:0000256" key="3">
    <source>
        <dbReference type="ARBA" id="ARBA00022448"/>
    </source>
</evidence>
<evidence type="ECO:0000256" key="5">
    <source>
        <dbReference type="ARBA" id="ARBA00022692"/>
    </source>
</evidence>
<evidence type="ECO:0000256" key="2">
    <source>
        <dbReference type="ARBA" id="ARBA00010145"/>
    </source>
</evidence>
<evidence type="ECO:0000256" key="4">
    <source>
        <dbReference type="ARBA" id="ARBA00022475"/>
    </source>
</evidence>
<evidence type="ECO:0000313" key="10">
    <source>
        <dbReference type="Proteomes" id="UP000367750"/>
    </source>
</evidence>
<evidence type="ECO:0000256" key="1">
    <source>
        <dbReference type="ARBA" id="ARBA00004651"/>
    </source>
</evidence>
<keyword evidence="5 8" id="KW-0812">Transmembrane</keyword>
<name>A0A5J5G8Y5_9BACL</name>
<feature type="transmembrane region" description="Helical" evidence="8">
    <location>
        <begin position="192"/>
        <end position="212"/>
    </location>
</feature>
<keyword evidence="6 8" id="KW-1133">Transmembrane helix</keyword>
<dbReference type="EMBL" id="VYKK01000015">
    <property type="protein sequence ID" value="KAA9004004.1"/>
    <property type="molecule type" value="Genomic_DNA"/>
</dbReference>
<feature type="transmembrane region" description="Helical" evidence="8">
    <location>
        <begin position="280"/>
        <end position="303"/>
    </location>
</feature>
<dbReference type="InterPro" id="IPR004776">
    <property type="entry name" value="Mem_transp_PIN-like"/>
</dbReference>
<feature type="transmembrane region" description="Helical" evidence="8">
    <location>
        <begin position="6"/>
        <end position="26"/>
    </location>
</feature>
<sequence length="308" mass="33167">MIGSILLQVVLPVFVLIGAGSLLQRLFRLDLYTLAKINFYYITPAAVLMSMYHSEMSASLLGTVVLFYALYIAILYALSFALTRGLKYRRGMRAAFTNSVLLDNAGNYGMPVNDLAFHSNPLAASLQSLIMSLQSLLTFTYGVLSIQSAKLKGNYRVVLIGFLKMPVPYALAIGLLLRAFSVPLPDFIGKPLTYAQQSMVAVALLTLGAQIVKYPLRLDRTDIYLSLVLRVIIAPCIGLLLVLSLGIDGIPGQALIIASGMPTGVNASLLAEEYGNEPDFAAQTVLVSTLVNVVTITALITIARSVGV</sequence>
<feature type="transmembrane region" description="Helical" evidence="8">
    <location>
        <begin position="60"/>
        <end position="83"/>
    </location>
</feature>
<dbReference type="Gene3D" id="1.20.1530.20">
    <property type="match status" value="1"/>
</dbReference>
<comment type="subcellular location">
    <subcellularLocation>
        <location evidence="1">Cell membrane</location>
        <topology evidence="1">Multi-pass membrane protein</topology>
    </subcellularLocation>
</comment>
<dbReference type="PANTHER" id="PTHR36838:SF1">
    <property type="entry name" value="SLR1864 PROTEIN"/>
    <property type="match status" value="1"/>
</dbReference>
<proteinExistence type="inferred from homology"/>
<dbReference type="Proteomes" id="UP000367750">
    <property type="component" value="Unassembled WGS sequence"/>
</dbReference>
<keyword evidence="3" id="KW-0813">Transport</keyword>
<dbReference type="RefSeq" id="WP_150458359.1">
    <property type="nucleotide sequence ID" value="NZ_VYKK01000015.1"/>
</dbReference>
<organism evidence="9 10">
    <name type="scientific">Paenibacillus spiritus</name>
    <dbReference type="NCBI Taxonomy" id="2496557"/>
    <lineage>
        <taxon>Bacteria</taxon>
        <taxon>Bacillati</taxon>
        <taxon>Bacillota</taxon>
        <taxon>Bacilli</taxon>
        <taxon>Bacillales</taxon>
        <taxon>Paenibacillaceae</taxon>
        <taxon>Paenibacillus</taxon>
    </lineage>
</organism>
<dbReference type="Pfam" id="PF03547">
    <property type="entry name" value="Mem_trans"/>
    <property type="match status" value="1"/>
</dbReference>
<feature type="transmembrane region" description="Helical" evidence="8">
    <location>
        <begin position="224"/>
        <end position="247"/>
    </location>
</feature>
<evidence type="ECO:0000256" key="6">
    <source>
        <dbReference type="ARBA" id="ARBA00022989"/>
    </source>
</evidence>
<dbReference type="OrthoDB" id="527159at2"/>
<dbReference type="AlphaFoldDB" id="A0A5J5G8Y5"/>
<keyword evidence="4" id="KW-1003">Cell membrane</keyword>
<comment type="caution">
    <text evidence="9">The sequence shown here is derived from an EMBL/GenBank/DDBJ whole genome shotgun (WGS) entry which is preliminary data.</text>
</comment>
<dbReference type="InterPro" id="IPR038770">
    <property type="entry name" value="Na+/solute_symporter_sf"/>
</dbReference>
<comment type="similarity">
    <text evidence="2">Belongs to the auxin efflux carrier (TC 2.A.69) family.</text>
</comment>
<gene>
    <name evidence="9" type="ORF">F4V43_11385</name>
</gene>
<evidence type="ECO:0000256" key="7">
    <source>
        <dbReference type="ARBA" id="ARBA00023136"/>
    </source>
</evidence>
<feature type="transmembrane region" description="Helical" evidence="8">
    <location>
        <begin position="38"/>
        <end position="54"/>
    </location>
</feature>
<keyword evidence="7 8" id="KW-0472">Membrane</keyword>
<evidence type="ECO:0000313" key="9">
    <source>
        <dbReference type="EMBL" id="KAA9004004.1"/>
    </source>
</evidence>
<dbReference type="GO" id="GO:0055085">
    <property type="term" value="P:transmembrane transport"/>
    <property type="evidence" value="ECO:0007669"/>
    <property type="project" value="InterPro"/>
</dbReference>
<dbReference type="PANTHER" id="PTHR36838">
    <property type="entry name" value="AUXIN EFFLUX CARRIER FAMILY PROTEIN"/>
    <property type="match status" value="1"/>
</dbReference>
<reference evidence="9 10" key="1">
    <citation type="submission" date="2019-09" db="EMBL/GenBank/DDBJ databases">
        <title>Bacillus ochoae sp. nov., Paenibacillus whitsoniae sp. nov., Paenibacillus spiritus sp. nov. Isolated from the Mars Exploration Rover during spacecraft assembly.</title>
        <authorList>
            <person name="Seuylemezian A."/>
            <person name="Vaishampayan P."/>
        </authorList>
    </citation>
    <scope>NUCLEOTIDE SEQUENCE [LARGE SCALE GENOMIC DNA]</scope>
    <source>
        <strain evidence="9 10">MER_111</strain>
    </source>
</reference>
<keyword evidence="10" id="KW-1185">Reference proteome</keyword>
<accession>A0A5J5G8Y5</accession>